<dbReference type="OrthoDB" id="2080979at2"/>
<dbReference type="EMBL" id="ANLA01000009">
    <property type="protein sequence ID" value="EMQ95188.1"/>
    <property type="molecule type" value="Genomic_DNA"/>
</dbReference>
<keyword evidence="3" id="KW-1185">Reference proteome</keyword>
<name>M7N9N7_9FLAO</name>
<comment type="caution">
    <text evidence="2">The sequence shown here is derived from an EMBL/GenBank/DDBJ whole genome shotgun (WGS) entry which is preliminary data.</text>
</comment>
<evidence type="ECO:0000313" key="2">
    <source>
        <dbReference type="EMBL" id="EMQ95188.1"/>
    </source>
</evidence>
<dbReference type="Proteomes" id="UP000012024">
    <property type="component" value="Unassembled WGS sequence"/>
</dbReference>
<sequence length="412" mass="48843">MLEIRKKSKYLQLIYAYSDSGFSNDDWVINELKKYNYVGIAHRIFNLIPEYLAKKSRYNLSTQEFILEIPDVVFNIAELKTIQEGKIKDEYFEIYPNVLVRDRRILLHKDIEPDISLFIAETNISIFKQIAELVDGDIIIGGKINNSIPLEEFYGLIENFPTSYEKKLYAQARISSVLKNYFEKVKDSEKIYVKYRNKKPSNKGINLKKIFEDYEVNKYQTIYDKLLSMLEDEENYNETTWQLEIVDILLLLYPKYIAVFREVPVNADDLTTKSLDYLFVDANGHVDVVEIKQPFDHAIMTKGKYRDNYIPLRELSGTVMQIEKYIYYLNRWGKRGENFLINKYKDELPKGFKIHITNPKGFIIMGRENNLTNEQKHDFEVVKRKYKNVIDILSYDDLLNRLKLTIKQIKLR</sequence>
<reference evidence="2 3" key="1">
    <citation type="submission" date="2012-12" db="EMBL/GenBank/DDBJ databases">
        <title>Genome assembly of Formosa sp. AK20.</title>
        <authorList>
            <person name="Kumar R."/>
            <person name="Khatri I."/>
            <person name="Vaidya B."/>
            <person name="Subramanian S."/>
            <person name="Pinnaka A."/>
        </authorList>
    </citation>
    <scope>NUCLEOTIDE SEQUENCE [LARGE SCALE GENOMIC DNA]</scope>
    <source>
        <strain evidence="2 3">AK20</strain>
    </source>
</reference>
<dbReference type="GeneID" id="98641189"/>
<feature type="domain" description="Shedu protein SduA C-terminal" evidence="1">
    <location>
        <begin position="236"/>
        <end position="399"/>
    </location>
</feature>
<evidence type="ECO:0000313" key="3">
    <source>
        <dbReference type="Proteomes" id="UP000012024"/>
    </source>
</evidence>
<protein>
    <recommendedName>
        <fullName evidence="1">Shedu protein SduA C-terminal domain-containing protein</fullName>
    </recommendedName>
</protein>
<accession>M7N9N7</accession>
<dbReference type="eggNOG" id="ENOG502ZA42">
    <property type="taxonomic scope" value="Bacteria"/>
</dbReference>
<dbReference type="AlphaFoldDB" id="M7N9N7"/>
<dbReference type="Pfam" id="PF14082">
    <property type="entry name" value="SduA_C"/>
    <property type="match status" value="1"/>
</dbReference>
<dbReference type="RefSeq" id="WP_007648866.1">
    <property type="nucleotide sequence ID" value="NZ_ANLA01000009.1"/>
</dbReference>
<gene>
    <name evidence="2" type="ORF">D778_02709</name>
</gene>
<evidence type="ECO:0000259" key="1">
    <source>
        <dbReference type="Pfam" id="PF14082"/>
    </source>
</evidence>
<dbReference type="InterPro" id="IPR025359">
    <property type="entry name" value="SduA_C"/>
</dbReference>
<organism evidence="2 3">
    <name type="scientific">Xanthomarina gelatinilytica</name>
    <dbReference type="NCBI Taxonomy" id="1137281"/>
    <lineage>
        <taxon>Bacteria</taxon>
        <taxon>Pseudomonadati</taxon>
        <taxon>Bacteroidota</taxon>
        <taxon>Flavobacteriia</taxon>
        <taxon>Flavobacteriales</taxon>
        <taxon>Flavobacteriaceae</taxon>
        <taxon>Xanthomarina</taxon>
    </lineage>
</organism>
<proteinExistence type="predicted"/>
<dbReference type="PATRIC" id="fig|1137281.3.peg.1299"/>